<reference evidence="2 3" key="1">
    <citation type="submission" date="2014-04" db="EMBL/GenBank/DDBJ databases">
        <authorList>
            <consortium name="DOE Joint Genome Institute"/>
            <person name="Kuo A."/>
            <person name="Girlanda M."/>
            <person name="Perotto S."/>
            <person name="Kohler A."/>
            <person name="Nagy L.G."/>
            <person name="Floudas D."/>
            <person name="Copeland A."/>
            <person name="Barry K.W."/>
            <person name="Cichocki N."/>
            <person name="Veneault-Fourrey C."/>
            <person name="LaButti K."/>
            <person name="Lindquist E.A."/>
            <person name="Lipzen A."/>
            <person name="Lundell T."/>
            <person name="Morin E."/>
            <person name="Murat C."/>
            <person name="Sun H."/>
            <person name="Tunlid A."/>
            <person name="Henrissat B."/>
            <person name="Grigoriev I.V."/>
            <person name="Hibbett D.S."/>
            <person name="Martin F."/>
            <person name="Nordberg H.P."/>
            <person name="Cantor M.N."/>
            <person name="Hua S.X."/>
        </authorList>
    </citation>
    <scope>NUCLEOTIDE SEQUENCE [LARGE SCALE GENOMIC DNA]</scope>
    <source>
        <strain evidence="2 3">MUT 4182</strain>
    </source>
</reference>
<evidence type="ECO:0000313" key="3">
    <source>
        <dbReference type="Proteomes" id="UP000054248"/>
    </source>
</evidence>
<protein>
    <submittedName>
        <fullName evidence="2">Uncharacterized protein</fullName>
    </submittedName>
</protein>
<keyword evidence="3" id="KW-1185">Reference proteome</keyword>
<dbReference type="HOGENOM" id="CLU_2724097_0_0_1"/>
<feature type="region of interest" description="Disordered" evidence="1">
    <location>
        <begin position="1"/>
        <end position="72"/>
    </location>
</feature>
<feature type="compositionally biased region" description="Basic and acidic residues" evidence="1">
    <location>
        <begin position="37"/>
        <end position="47"/>
    </location>
</feature>
<dbReference type="Proteomes" id="UP000054248">
    <property type="component" value="Unassembled WGS sequence"/>
</dbReference>
<feature type="compositionally biased region" description="Basic and acidic residues" evidence="1">
    <location>
        <begin position="19"/>
        <end position="28"/>
    </location>
</feature>
<name>A0A0C3QHH2_9AGAM</name>
<reference evidence="3" key="2">
    <citation type="submission" date="2015-01" db="EMBL/GenBank/DDBJ databases">
        <title>Evolutionary Origins and Diversification of the Mycorrhizal Mutualists.</title>
        <authorList>
            <consortium name="DOE Joint Genome Institute"/>
            <consortium name="Mycorrhizal Genomics Consortium"/>
            <person name="Kohler A."/>
            <person name="Kuo A."/>
            <person name="Nagy L.G."/>
            <person name="Floudas D."/>
            <person name="Copeland A."/>
            <person name="Barry K.W."/>
            <person name="Cichocki N."/>
            <person name="Veneault-Fourrey C."/>
            <person name="LaButti K."/>
            <person name="Lindquist E.A."/>
            <person name="Lipzen A."/>
            <person name="Lundell T."/>
            <person name="Morin E."/>
            <person name="Murat C."/>
            <person name="Riley R."/>
            <person name="Ohm R."/>
            <person name="Sun H."/>
            <person name="Tunlid A."/>
            <person name="Henrissat B."/>
            <person name="Grigoriev I.V."/>
            <person name="Hibbett D.S."/>
            <person name="Martin F."/>
        </authorList>
    </citation>
    <scope>NUCLEOTIDE SEQUENCE [LARGE SCALE GENOMIC DNA]</scope>
    <source>
        <strain evidence="3">MUT 4182</strain>
    </source>
</reference>
<gene>
    <name evidence="2" type="ORF">M407DRAFT_243895</name>
</gene>
<evidence type="ECO:0000256" key="1">
    <source>
        <dbReference type="SAM" id="MobiDB-lite"/>
    </source>
</evidence>
<dbReference type="EMBL" id="KN823031">
    <property type="protein sequence ID" value="KIO26031.1"/>
    <property type="molecule type" value="Genomic_DNA"/>
</dbReference>
<proteinExistence type="predicted"/>
<sequence length="72" mass="8237">MDHNANARSTAGEQNQDDETGRRERGVETDEISPGSKDGRGNTRERALIVQEGETESRIERERRDRNPRLET</sequence>
<organism evidence="2 3">
    <name type="scientific">Tulasnella calospora MUT 4182</name>
    <dbReference type="NCBI Taxonomy" id="1051891"/>
    <lineage>
        <taxon>Eukaryota</taxon>
        <taxon>Fungi</taxon>
        <taxon>Dikarya</taxon>
        <taxon>Basidiomycota</taxon>
        <taxon>Agaricomycotina</taxon>
        <taxon>Agaricomycetes</taxon>
        <taxon>Cantharellales</taxon>
        <taxon>Tulasnellaceae</taxon>
        <taxon>Tulasnella</taxon>
    </lineage>
</organism>
<evidence type="ECO:0000313" key="2">
    <source>
        <dbReference type="EMBL" id="KIO26031.1"/>
    </source>
</evidence>
<feature type="compositionally biased region" description="Polar residues" evidence="1">
    <location>
        <begin position="1"/>
        <end position="14"/>
    </location>
</feature>
<feature type="compositionally biased region" description="Basic and acidic residues" evidence="1">
    <location>
        <begin position="55"/>
        <end position="72"/>
    </location>
</feature>
<dbReference type="AlphaFoldDB" id="A0A0C3QHH2"/>
<accession>A0A0C3QHH2</accession>